<sequence length="343" mass="37839">MTSATTETLPSSSSRTSHPRRNRPGAKSRRKQKTATKIQVPTDDDLQSKLAAMKLSPSSSASTSSASSLTDSETKKNKKKQTNNQVDDDIDERPLNASEMSLWNALVAGTPIPEPTSPEKTQQKTTKKNKTTSDPNDKRDFLFGGVAPELRIQLQLDEVAQYSVTDMKTAARISHFLMSLAGVSPDSVITDGTACVGGNTSSFCTYFRYVQAIEIDATRFQMLVHNLHTVLSFVNIQCFCANYVEVAQCFRQDVVFIDPPWGGPEYRSRSTVDLYLGDWPLSTVCELLVGRTQYVVIKVPDNFDLDGFTANVSGTVGFVASFRKMGLVVVDYRFVTPIIPIHD</sequence>
<feature type="compositionally biased region" description="Low complexity" evidence="8">
    <location>
        <begin position="48"/>
        <end position="71"/>
    </location>
</feature>
<dbReference type="SUPFAM" id="SSF53335">
    <property type="entry name" value="S-adenosyl-L-methionine-dependent methyltransferases"/>
    <property type="match status" value="1"/>
</dbReference>
<gene>
    <name evidence="9" type="ORF">Ae201684_001832</name>
</gene>
<protein>
    <recommendedName>
        <fullName evidence="1">Trimethylguanosine synthase</fullName>
    </recommendedName>
    <alternativeName>
        <fullName evidence="7">Cap-specific guanine-N(2) methyltransferase</fullName>
    </alternativeName>
</protein>
<keyword evidence="10" id="KW-1185">Reference proteome</keyword>
<evidence type="ECO:0000256" key="3">
    <source>
        <dbReference type="ARBA" id="ARBA00047418"/>
    </source>
</evidence>
<dbReference type="InterPro" id="IPR029063">
    <property type="entry name" value="SAM-dependent_MTases_sf"/>
</dbReference>
<comment type="caution">
    <text evidence="9">The sequence shown here is derived from an EMBL/GenBank/DDBJ whole genome shotgun (WGS) entry which is preliminary data.</text>
</comment>
<name>A0A6G0XSM3_9STRA</name>
<evidence type="ECO:0000256" key="6">
    <source>
        <dbReference type="ARBA" id="ARBA00049075"/>
    </source>
</evidence>
<evidence type="ECO:0000256" key="1">
    <source>
        <dbReference type="ARBA" id="ARBA00018517"/>
    </source>
</evidence>
<dbReference type="GO" id="GO:0005634">
    <property type="term" value="C:nucleus"/>
    <property type="evidence" value="ECO:0007669"/>
    <property type="project" value="TreeGrafter"/>
</dbReference>
<reference evidence="9 10" key="1">
    <citation type="submission" date="2019-07" db="EMBL/GenBank/DDBJ databases">
        <title>Genomics analysis of Aphanomyces spp. identifies a new class of oomycete effector associated with host adaptation.</title>
        <authorList>
            <person name="Gaulin E."/>
        </authorList>
    </citation>
    <scope>NUCLEOTIDE SEQUENCE [LARGE SCALE GENOMIC DNA]</scope>
    <source>
        <strain evidence="9 10">ATCC 201684</strain>
    </source>
</reference>
<feature type="region of interest" description="Disordered" evidence="8">
    <location>
        <begin position="109"/>
        <end position="140"/>
    </location>
</feature>
<comment type="catalytic activity">
    <reaction evidence="6">
        <text>a 5'-end (N(7)-methyl 5'-triphosphoguanosine)-ribonucleoside in snRNA + S-adenosyl-L-methionine = a 5'-end (N(2),N(7)-dimethyl 5'-triphosphoguanosine)-ribonucleoside in snRNA + S-adenosyl-L-homocysteine + H(+)</text>
        <dbReference type="Rhea" id="RHEA:78471"/>
        <dbReference type="Rhea" id="RHEA-COMP:19085"/>
        <dbReference type="Rhea" id="RHEA-COMP:19087"/>
        <dbReference type="ChEBI" id="CHEBI:15378"/>
        <dbReference type="ChEBI" id="CHEBI:57856"/>
        <dbReference type="ChEBI" id="CHEBI:59789"/>
        <dbReference type="ChEBI" id="CHEBI:156461"/>
        <dbReference type="ChEBI" id="CHEBI:172880"/>
    </reaction>
    <physiologicalReaction direction="left-to-right" evidence="6">
        <dbReference type="Rhea" id="RHEA:78472"/>
    </physiologicalReaction>
</comment>
<evidence type="ECO:0000256" key="4">
    <source>
        <dbReference type="ARBA" id="ARBA00048740"/>
    </source>
</evidence>
<comment type="catalytic activity">
    <reaction evidence="5">
        <text>a 5'-end (N(2),N(7)-dimethyl 5'-triphosphoguanosine)-ribonucleoside in snRNA + S-adenosyl-L-methionine = a 5'-end (N(2),N(2),N(7)-trimethyl 5'-triphosphoguanosine)-ribonucleoside in snRNA + S-adenosyl-L-homocysteine + H(+)</text>
        <dbReference type="Rhea" id="RHEA:78479"/>
        <dbReference type="Rhea" id="RHEA-COMP:19087"/>
        <dbReference type="Rhea" id="RHEA-COMP:19089"/>
        <dbReference type="ChEBI" id="CHEBI:15378"/>
        <dbReference type="ChEBI" id="CHEBI:57856"/>
        <dbReference type="ChEBI" id="CHEBI:59789"/>
        <dbReference type="ChEBI" id="CHEBI:167623"/>
        <dbReference type="ChEBI" id="CHEBI:172880"/>
    </reaction>
    <physiologicalReaction direction="left-to-right" evidence="5">
        <dbReference type="Rhea" id="RHEA:78480"/>
    </physiologicalReaction>
</comment>
<comment type="catalytic activity">
    <reaction evidence="3">
        <text>a 5'-end (N(2),N(7)-dimethyl 5'-triphosphoguanosine)-ribonucleoside in snoRNA + S-adenosyl-L-methionine = a 5'-end (N(2),N(2),N(7)-trimethyl 5'-triphosphoguanosine)-ribonucleoside in snoRNA + S-adenosyl-L-homocysteine + H(+)</text>
        <dbReference type="Rhea" id="RHEA:78507"/>
        <dbReference type="Rhea" id="RHEA-COMP:19088"/>
        <dbReference type="Rhea" id="RHEA-COMP:19090"/>
        <dbReference type="ChEBI" id="CHEBI:15378"/>
        <dbReference type="ChEBI" id="CHEBI:57856"/>
        <dbReference type="ChEBI" id="CHEBI:59789"/>
        <dbReference type="ChEBI" id="CHEBI:167623"/>
        <dbReference type="ChEBI" id="CHEBI:172880"/>
    </reaction>
    <physiologicalReaction direction="left-to-right" evidence="3">
        <dbReference type="Rhea" id="RHEA:78508"/>
    </physiologicalReaction>
</comment>
<dbReference type="Gene3D" id="3.40.50.150">
    <property type="entry name" value="Vaccinia Virus protein VP39"/>
    <property type="match status" value="1"/>
</dbReference>
<feature type="compositionally biased region" description="Basic residues" evidence="8">
    <location>
        <begin position="17"/>
        <end position="34"/>
    </location>
</feature>
<evidence type="ECO:0000256" key="8">
    <source>
        <dbReference type="SAM" id="MobiDB-lite"/>
    </source>
</evidence>
<dbReference type="GO" id="GO:0071164">
    <property type="term" value="F:RNA cap trimethylguanosine synthase activity"/>
    <property type="evidence" value="ECO:0007669"/>
    <property type="project" value="TreeGrafter"/>
</dbReference>
<dbReference type="EMBL" id="VJMJ01000017">
    <property type="protein sequence ID" value="KAF0743356.1"/>
    <property type="molecule type" value="Genomic_DNA"/>
</dbReference>
<accession>A0A6G0XSM3</accession>
<comment type="catalytic activity">
    <reaction evidence="4">
        <text>a 5'-end (N(7)-methyl 5'-triphosphoguanosine)-ribonucleoside in snoRNA + S-adenosyl-L-methionine = a 5'-end (N(2),N(7)-dimethyl 5'-triphosphoguanosine)-ribonucleoside in snoRNA + S-adenosyl-L-homocysteine + H(+)</text>
        <dbReference type="Rhea" id="RHEA:78475"/>
        <dbReference type="Rhea" id="RHEA-COMP:19086"/>
        <dbReference type="Rhea" id="RHEA-COMP:19088"/>
        <dbReference type="ChEBI" id="CHEBI:15378"/>
        <dbReference type="ChEBI" id="CHEBI:57856"/>
        <dbReference type="ChEBI" id="CHEBI:59789"/>
        <dbReference type="ChEBI" id="CHEBI:156461"/>
        <dbReference type="ChEBI" id="CHEBI:172880"/>
    </reaction>
    <physiologicalReaction direction="left-to-right" evidence="4">
        <dbReference type="Rhea" id="RHEA:78476"/>
    </physiologicalReaction>
</comment>
<dbReference type="Proteomes" id="UP000481153">
    <property type="component" value="Unassembled WGS sequence"/>
</dbReference>
<dbReference type="Pfam" id="PF09445">
    <property type="entry name" value="Methyltransf_15"/>
    <property type="match status" value="1"/>
</dbReference>
<dbReference type="AlphaFoldDB" id="A0A6G0XSM3"/>
<organism evidence="9 10">
    <name type="scientific">Aphanomyces euteiches</name>
    <dbReference type="NCBI Taxonomy" id="100861"/>
    <lineage>
        <taxon>Eukaryota</taxon>
        <taxon>Sar</taxon>
        <taxon>Stramenopiles</taxon>
        <taxon>Oomycota</taxon>
        <taxon>Saprolegniomycetes</taxon>
        <taxon>Saprolegniales</taxon>
        <taxon>Verrucalvaceae</taxon>
        <taxon>Aphanomyces</taxon>
    </lineage>
</organism>
<dbReference type="VEuPathDB" id="FungiDB:AeMF1_012767"/>
<evidence type="ECO:0000256" key="7">
    <source>
        <dbReference type="ARBA" id="ARBA00049790"/>
    </source>
</evidence>
<comment type="similarity">
    <text evidence="2">Belongs to the methyltransferase superfamily. Trimethylguanosine synthase family.</text>
</comment>
<evidence type="ECO:0000256" key="5">
    <source>
        <dbReference type="ARBA" id="ARBA00048763"/>
    </source>
</evidence>
<evidence type="ECO:0000313" key="10">
    <source>
        <dbReference type="Proteomes" id="UP000481153"/>
    </source>
</evidence>
<dbReference type="PANTHER" id="PTHR14741:SF32">
    <property type="entry name" value="TRIMETHYLGUANOSINE SYNTHASE"/>
    <property type="match status" value="1"/>
</dbReference>
<evidence type="ECO:0000313" key="9">
    <source>
        <dbReference type="EMBL" id="KAF0743356.1"/>
    </source>
</evidence>
<feature type="region of interest" description="Disordered" evidence="8">
    <location>
        <begin position="1"/>
        <end position="93"/>
    </location>
</feature>
<dbReference type="InterPro" id="IPR002052">
    <property type="entry name" value="DNA_methylase_N6_adenine_CS"/>
</dbReference>
<dbReference type="GO" id="GO:0003676">
    <property type="term" value="F:nucleic acid binding"/>
    <property type="evidence" value="ECO:0007669"/>
    <property type="project" value="InterPro"/>
</dbReference>
<dbReference type="PROSITE" id="PS00092">
    <property type="entry name" value="N6_MTASE"/>
    <property type="match status" value="1"/>
</dbReference>
<evidence type="ECO:0000256" key="2">
    <source>
        <dbReference type="ARBA" id="ARBA00025783"/>
    </source>
</evidence>
<dbReference type="InterPro" id="IPR019012">
    <property type="entry name" value="RNA_cap_Gua-N2-MeTrfase"/>
</dbReference>
<feature type="compositionally biased region" description="Low complexity" evidence="8">
    <location>
        <begin position="1"/>
        <end position="16"/>
    </location>
</feature>
<proteinExistence type="inferred from homology"/>
<dbReference type="PANTHER" id="PTHR14741">
    <property type="entry name" value="S-ADENOSYLMETHIONINE-DEPENDENT METHYLTRANSFERASE RELATED"/>
    <property type="match status" value="1"/>
</dbReference>